<evidence type="ECO:0000313" key="8">
    <source>
        <dbReference type="EMBL" id="GFO83834.1"/>
    </source>
</evidence>
<dbReference type="GO" id="GO:0005737">
    <property type="term" value="C:cytoplasm"/>
    <property type="evidence" value="ECO:0007669"/>
    <property type="project" value="UniProtKB-SubCell"/>
</dbReference>
<comment type="cofactor">
    <cofactor evidence="6">
        <name>Mg(2+)</name>
        <dbReference type="ChEBI" id="CHEBI:18420"/>
    </cofactor>
</comment>
<dbReference type="SMART" id="SM00535">
    <property type="entry name" value="RIBOc"/>
    <property type="match status" value="1"/>
</dbReference>
<dbReference type="PANTHER" id="PTHR34276">
    <property type="entry name" value="MINI-RIBONUCLEASE 3"/>
    <property type="match status" value="1"/>
</dbReference>
<keyword evidence="6" id="KW-0963">Cytoplasm</keyword>
<sequence length="145" mass="15890">MEQSVVQYIKKELNLPGLDPKSYSPLGLAYIGDAVYEMVVRTIVLSEGNMSVNKYHKKSSSMVKAAAQAEVFEKIEPLLTETEMAVYKRGRNAKSATVAKHATVIDYRKATGVEALIGYLYLNGEMERAVRLIGTGLGAGEDNET</sequence>
<dbReference type="RefSeq" id="WP_201309602.1">
    <property type="nucleotide sequence ID" value="NZ_BLYI01000006.1"/>
</dbReference>
<keyword evidence="2 6" id="KW-0698">rRNA processing</keyword>
<comment type="subcellular location">
    <subcellularLocation>
        <location evidence="6">Cytoplasm</location>
    </subcellularLocation>
</comment>
<dbReference type="InterPro" id="IPR000999">
    <property type="entry name" value="RNase_III_dom"/>
</dbReference>
<comment type="similarity">
    <text evidence="6">Belongs to the MrnC RNase family.</text>
</comment>
<evidence type="ECO:0000259" key="7">
    <source>
        <dbReference type="SMART" id="SM00535"/>
    </source>
</evidence>
<evidence type="ECO:0000256" key="5">
    <source>
        <dbReference type="ARBA" id="ARBA00022801"/>
    </source>
</evidence>
<comment type="subunit">
    <text evidence="6">Homodimer.</text>
</comment>
<dbReference type="InterPro" id="IPR036389">
    <property type="entry name" value="RNase_III_sf"/>
</dbReference>
<evidence type="ECO:0000313" key="9">
    <source>
        <dbReference type="Proteomes" id="UP000613208"/>
    </source>
</evidence>
<keyword evidence="4 6" id="KW-0255">Endonuclease</keyword>
<dbReference type="PANTHER" id="PTHR34276:SF1">
    <property type="entry name" value="MINI-RIBONUCLEASE 3"/>
    <property type="match status" value="1"/>
</dbReference>
<dbReference type="SUPFAM" id="SSF69065">
    <property type="entry name" value="RNase III domain-like"/>
    <property type="match status" value="1"/>
</dbReference>
<dbReference type="GO" id="GO:0006364">
    <property type="term" value="P:rRNA processing"/>
    <property type="evidence" value="ECO:0007669"/>
    <property type="project" value="UniProtKB-UniRule"/>
</dbReference>
<accession>A0A916Q8K7</accession>
<proteinExistence type="inferred from homology"/>
<dbReference type="GO" id="GO:0004525">
    <property type="term" value="F:ribonuclease III activity"/>
    <property type="evidence" value="ECO:0007669"/>
    <property type="project" value="InterPro"/>
</dbReference>
<keyword evidence="5 6" id="KW-0378">Hydrolase</keyword>
<dbReference type="Pfam" id="PF00636">
    <property type="entry name" value="Ribonuclease_3"/>
    <property type="match status" value="1"/>
</dbReference>
<comment type="caution">
    <text evidence="8">The sequence shown here is derived from an EMBL/GenBank/DDBJ whole genome shotgun (WGS) entry which is preliminary data.</text>
</comment>
<keyword evidence="6" id="KW-0699">rRNA-binding</keyword>
<dbReference type="InterPro" id="IPR008226">
    <property type="entry name" value="Mini3_fam"/>
</dbReference>
<keyword evidence="6" id="KW-0460">Magnesium</keyword>
<reference evidence="8" key="1">
    <citation type="submission" date="2020-06" db="EMBL/GenBank/DDBJ databases">
        <title>Characterization of fructooligosaccharide metabolism and fructooligosaccharide-degrading enzymes in human commensal butyrate producers.</title>
        <authorList>
            <person name="Tanno H."/>
            <person name="Fujii T."/>
            <person name="Hirano K."/>
            <person name="Maeno S."/>
            <person name="Tonozuka T."/>
            <person name="Sakamoto M."/>
            <person name="Ohkuma M."/>
            <person name="Tochio T."/>
            <person name="Endo A."/>
        </authorList>
    </citation>
    <scope>NUCLEOTIDE SEQUENCE</scope>
    <source>
        <strain evidence="8">JCM 17466</strain>
    </source>
</reference>
<gene>
    <name evidence="6 8" type="primary">mrnC</name>
    <name evidence="8" type="ORF">ANBU17_01810</name>
</gene>
<evidence type="ECO:0000256" key="2">
    <source>
        <dbReference type="ARBA" id="ARBA00022552"/>
    </source>
</evidence>
<evidence type="ECO:0000256" key="4">
    <source>
        <dbReference type="ARBA" id="ARBA00022759"/>
    </source>
</evidence>
<dbReference type="Proteomes" id="UP000613208">
    <property type="component" value="Unassembled WGS sequence"/>
</dbReference>
<evidence type="ECO:0000256" key="1">
    <source>
        <dbReference type="ARBA" id="ARBA00022517"/>
    </source>
</evidence>
<name>A0A916Q8K7_9FIRM</name>
<dbReference type="AlphaFoldDB" id="A0A916Q8K7"/>
<feature type="domain" description="RNase III" evidence="7">
    <location>
        <begin position="7"/>
        <end position="144"/>
    </location>
</feature>
<dbReference type="EC" id="3.1.26.-" evidence="6"/>
<evidence type="ECO:0000256" key="3">
    <source>
        <dbReference type="ARBA" id="ARBA00022722"/>
    </source>
</evidence>
<keyword evidence="1 6" id="KW-0690">Ribosome biogenesis</keyword>
<protein>
    <recommendedName>
        <fullName evidence="6">Mini-ribonuclease 3</fullName>
        <shortName evidence="6">Mini-3</shortName>
        <shortName evidence="6">Mini-RNase 3</shortName>
        <ecNumber evidence="6">3.1.26.-</ecNumber>
    </recommendedName>
    <alternativeName>
        <fullName evidence="6">Mini-RNase III</fullName>
        <shortName evidence="6">Mini-III</shortName>
    </alternativeName>
</protein>
<keyword evidence="6" id="KW-0694">RNA-binding</keyword>
<feature type="active site" evidence="6">
    <location>
        <position position="33"/>
    </location>
</feature>
<dbReference type="EMBL" id="BLYI01000006">
    <property type="protein sequence ID" value="GFO83834.1"/>
    <property type="molecule type" value="Genomic_DNA"/>
</dbReference>
<organism evidence="8 9">
    <name type="scientific">Anaerostipes butyraticus</name>
    <dbReference type="NCBI Taxonomy" id="645466"/>
    <lineage>
        <taxon>Bacteria</taxon>
        <taxon>Bacillati</taxon>
        <taxon>Bacillota</taxon>
        <taxon>Clostridia</taxon>
        <taxon>Lachnospirales</taxon>
        <taxon>Lachnospiraceae</taxon>
        <taxon>Anaerostipes</taxon>
    </lineage>
</organism>
<comment type="function">
    <text evidence="6">Involved in correct processing of both the 5' and 3' ends of 23S rRNA precursor. Processes 30S rRNA precursor transcript even in absence of ribonuclease 3 (Rnc); Rnc processes 30S rRNA into smaller rRNA precursors.</text>
</comment>
<dbReference type="HAMAP" id="MF_01468">
    <property type="entry name" value="RNase_Mini_III"/>
    <property type="match status" value="1"/>
</dbReference>
<dbReference type="Gene3D" id="1.10.1520.10">
    <property type="entry name" value="Ribonuclease III domain"/>
    <property type="match status" value="1"/>
</dbReference>
<keyword evidence="9" id="KW-1185">Reference proteome</keyword>
<evidence type="ECO:0000256" key="6">
    <source>
        <dbReference type="HAMAP-Rule" id="MF_01468"/>
    </source>
</evidence>
<dbReference type="CDD" id="cd00593">
    <property type="entry name" value="RIBOc"/>
    <property type="match status" value="1"/>
</dbReference>
<dbReference type="GO" id="GO:0019843">
    <property type="term" value="F:rRNA binding"/>
    <property type="evidence" value="ECO:0007669"/>
    <property type="project" value="UniProtKB-UniRule"/>
</dbReference>
<keyword evidence="3 6" id="KW-0540">Nuclease</keyword>